<dbReference type="InterPro" id="IPR025110">
    <property type="entry name" value="AMP-bd_C"/>
</dbReference>
<dbReference type="SUPFAM" id="SSF56801">
    <property type="entry name" value="Acetyl-CoA synthetase-like"/>
    <property type="match status" value="1"/>
</dbReference>
<dbReference type="InterPro" id="IPR020845">
    <property type="entry name" value="AMP-binding_CS"/>
</dbReference>
<name>A0AAE8MPE4_9PEZI</name>
<evidence type="ECO:0000313" key="5">
    <source>
        <dbReference type="EMBL" id="SPN97292.1"/>
    </source>
</evidence>
<dbReference type="InterPro" id="IPR045851">
    <property type="entry name" value="AMP-bd_C_sf"/>
</dbReference>
<dbReference type="CDD" id="cd05911">
    <property type="entry name" value="Firefly_Luc_like"/>
    <property type="match status" value="1"/>
</dbReference>
<feature type="domain" description="AMP-binding enzyme C-terminal" evidence="4">
    <location>
        <begin position="470"/>
        <end position="545"/>
    </location>
</feature>
<evidence type="ECO:0000256" key="2">
    <source>
        <dbReference type="SAM" id="Phobius"/>
    </source>
</evidence>
<sequence length="568" mass="61729">MPIQSRWSEPIPNCSIQKWIFGSSFGPLSDRKAFIDADNPDTKYITFSDYRLVSKQIAIGLQASGLRPGDRVMVFSGNSIYFPVVFLGILMAGGIVTGANPGFTARELGYQLRDSGAAFMFAAGNAIQTAVDAASEAGMPSENVFVLDTTAPGSHSMETPATMGTRHWTEVVAPKENAEKFDWVEPADARTATCCLNYSSGTTGVPKGVEVSHHSYVANGVGVVKLSRQKVDYEEFRQRAAAIGFLPMYHAFGQTYFIANFAQQGIPVYVMPSFDFVKVLSHIQRYRITHLTAVPPILVLLTKHPLARKADLRSLEVVACGAAPLAPDVLYEMDKKLLPEGVNVRQGWGMTEVTCTCISWEGESKGTNSSVGELMPNCQAKLMHLDGKTEITSAKTPGELWVSGPTLMRGYWKNPKATSETMVVDPDGTRWLKTGDIAYVETYSPGGLFHIVDRMKELIKVKGHQVAPAELEALLLQRPDVADVAVVGATVDGMEMPRAYVVLREGASTSGEEIAGWVAGNVAKYKRLTGGVVFTDVIPKNPSGKIMRKVLREQAKKDAEGGIPKSRL</sequence>
<keyword evidence="6" id="KW-1185">Reference proteome</keyword>
<dbReference type="PANTHER" id="PTHR24096">
    <property type="entry name" value="LONG-CHAIN-FATTY-ACID--COA LIGASE"/>
    <property type="match status" value="1"/>
</dbReference>
<keyword evidence="2" id="KW-1133">Transmembrane helix</keyword>
<dbReference type="Proteomes" id="UP001187682">
    <property type="component" value="Unassembled WGS sequence"/>
</dbReference>
<dbReference type="AlphaFoldDB" id="A0AAE8MPE4"/>
<keyword evidence="2" id="KW-0812">Transmembrane</keyword>
<dbReference type="InterPro" id="IPR042099">
    <property type="entry name" value="ANL_N_sf"/>
</dbReference>
<evidence type="ECO:0000259" key="3">
    <source>
        <dbReference type="Pfam" id="PF00501"/>
    </source>
</evidence>
<evidence type="ECO:0000259" key="4">
    <source>
        <dbReference type="Pfam" id="PF13193"/>
    </source>
</evidence>
<evidence type="ECO:0000313" key="6">
    <source>
        <dbReference type="Proteomes" id="UP001187682"/>
    </source>
</evidence>
<dbReference type="Pfam" id="PF13193">
    <property type="entry name" value="AMP-binding_C"/>
    <property type="match status" value="1"/>
</dbReference>
<feature type="domain" description="AMP-dependent synthetase/ligase" evidence="3">
    <location>
        <begin position="30"/>
        <end position="412"/>
    </location>
</feature>
<proteinExistence type="inferred from homology"/>
<dbReference type="Gene3D" id="3.30.300.30">
    <property type="match status" value="1"/>
</dbReference>
<dbReference type="PANTHER" id="PTHR24096:SF424">
    <property type="entry name" value="ACETYL-COA SYNTHETASE-LIKE PROTEIN-RELATED"/>
    <property type="match status" value="1"/>
</dbReference>
<feature type="transmembrane region" description="Helical" evidence="2">
    <location>
        <begin position="80"/>
        <end position="103"/>
    </location>
</feature>
<accession>A0AAE8MPE4</accession>
<reference evidence="5" key="1">
    <citation type="submission" date="2018-03" db="EMBL/GenBank/DDBJ databases">
        <authorList>
            <person name="Guldener U."/>
        </authorList>
    </citation>
    <scope>NUCLEOTIDE SEQUENCE</scope>
</reference>
<organism evidence="5 6">
    <name type="scientific">Cephalotrichum gorgonifer</name>
    <dbReference type="NCBI Taxonomy" id="2041049"/>
    <lineage>
        <taxon>Eukaryota</taxon>
        <taxon>Fungi</taxon>
        <taxon>Dikarya</taxon>
        <taxon>Ascomycota</taxon>
        <taxon>Pezizomycotina</taxon>
        <taxon>Sordariomycetes</taxon>
        <taxon>Hypocreomycetidae</taxon>
        <taxon>Microascales</taxon>
        <taxon>Microascaceae</taxon>
        <taxon>Cephalotrichum</taxon>
    </lineage>
</organism>
<dbReference type="EMBL" id="ONZQ02000001">
    <property type="protein sequence ID" value="SPN97292.1"/>
    <property type="molecule type" value="Genomic_DNA"/>
</dbReference>
<dbReference type="Gene3D" id="3.40.50.12780">
    <property type="entry name" value="N-terminal domain of ligase-like"/>
    <property type="match status" value="1"/>
</dbReference>
<dbReference type="PROSITE" id="PS00455">
    <property type="entry name" value="AMP_BINDING"/>
    <property type="match status" value="1"/>
</dbReference>
<protein>
    <submittedName>
        <fullName evidence="5">Related to 4-coumarate--CoA ligase</fullName>
    </submittedName>
</protein>
<comment type="similarity">
    <text evidence="1">Belongs to the ATP-dependent AMP-binding enzyme family.</text>
</comment>
<dbReference type="GO" id="GO:0016405">
    <property type="term" value="F:CoA-ligase activity"/>
    <property type="evidence" value="ECO:0007669"/>
    <property type="project" value="TreeGrafter"/>
</dbReference>
<gene>
    <name evidence="5" type="ORF">DNG_00806</name>
</gene>
<comment type="caution">
    <text evidence="5">The sequence shown here is derived from an EMBL/GenBank/DDBJ whole genome shotgun (WGS) entry which is preliminary data.</text>
</comment>
<dbReference type="InterPro" id="IPR000873">
    <property type="entry name" value="AMP-dep_synth/lig_dom"/>
</dbReference>
<dbReference type="FunFam" id="3.30.300.30:FF:000007">
    <property type="entry name" value="4-coumarate--CoA ligase 2"/>
    <property type="match status" value="1"/>
</dbReference>
<dbReference type="Pfam" id="PF00501">
    <property type="entry name" value="AMP-binding"/>
    <property type="match status" value="1"/>
</dbReference>
<evidence type="ECO:0000256" key="1">
    <source>
        <dbReference type="ARBA" id="ARBA00006432"/>
    </source>
</evidence>
<keyword evidence="2" id="KW-0472">Membrane</keyword>
<keyword evidence="5" id="KW-0436">Ligase</keyword>